<dbReference type="Pfam" id="PF12697">
    <property type="entry name" value="Abhydrolase_6"/>
    <property type="match status" value="1"/>
</dbReference>
<name>A0AAW1L2V5_SAPOF</name>
<dbReference type="Gene3D" id="3.40.50.1820">
    <property type="entry name" value="alpha/beta hydrolase"/>
    <property type="match status" value="1"/>
</dbReference>
<dbReference type="FunFam" id="3.40.50.1820:FF:000270">
    <property type="entry name" value="Alpha/beta-Hydrolases superfamily protein"/>
    <property type="match status" value="1"/>
</dbReference>
<feature type="compositionally biased region" description="Basic and acidic residues" evidence="1">
    <location>
        <begin position="8"/>
        <end position="18"/>
    </location>
</feature>
<dbReference type="InterPro" id="IPR029058">
    <property type="entry name" value="AB_hydrolase_fold"/>
</dbReference>
<dbReference type="EMBL" id="JBDFQZ010000005">
    <property type="protein sequence ID" value="KAK9726999.1"/>
    <property type="molecule type" value="Genomic_DNA"/>
</dbReference>
<dbReference type="PANTHER" id="PTHR45763:SF28">
    <property type="entry name" value="ALPHA_BETA-HYDROLASES SUPERFAMILY PROTEIN"/>
    <property type="match status" value="1"/>
</dbReference>
<evidence type="ECO:0000313" key="3">
    <source>
        <dbReference type="EMBL" id="KAK9726999.1"/>
    </source>
</evidence>
<dbReference type="AlphaFoldDB" id="A0AAW1L2V5"/>
<evidence type="ECO:0000313" key="4">
    <source>
        <dbReference type="Proteomes" id="UP001443914"/>
    </source>
</evidence>
<keyword evidence="4" id="KW-1185">Reference proteome</keyword>
<evidence type="ECO:0000259" key="2">
    <source>
        <dbReference type="Pfam" id="PF12697"/>
    </source>
</evidence>
<proteinExistence type="predicted"/>
<organism evidence="3 4">
    <name type="scientific">Saponaria officinalis</name>
    <name type="common">Common soapwort</name>
    <name type="synonym">Lychnis saponaria</name>
    <dbReference type="NCBI Taxonomy" id="3572"/>
    <lineage>
        <taxon>Eukaryota</taxon>
        <taxon>Viridiplantae</taxon>
        <taxon>Streptophyta</taxon>
        <taxon>Embryophyta</taxon>
        <taxon>Tracheophyta</taxon>
        <taxon>Spermatophyta</taxon>
        <taxon>Magnoliopsida</taxon>
        <taxon>eudicotyledons</taxon>
        <taxon>Gunneridae</taxon>
        <taxon>Pentapetalae</taxon>
        <taxon>Caryophyllales</taxon>
        <taxon>Caryophyllaceae</taxon>
        <taxon>Caryophylleae</taxon>
        <taxon>Saponaria</taxon>
    </lineage>
</organism>
<comment type="caution">
    <text evidence="3">The sequence shown here is derived from an EMBL/GenBank/DDBJ whole genome shotgun (WGS) entry which is preliminary data.</text>
</comment>
<dbReference type="InterPro" id="IPR000073">
    <property type="entry name" value="AB_hydrolase_1"/>
</dbReference>
<feature type="region of interest" description="Disordered" evidence="1">
    <location>
        <begin position="1"/>
        <end position="25"/>
    </location>
</feature>
<protein>
    <recommendedName>
        <fullName evidence="2">AB hydrolase-1 domain-containing protein</fullName>
    </recommendedName>
</protein>
<evidence type="ECO:0000256" key="1">
    <source>
        <dbReference type="SAM" id="MobiDB-lite"/>
    </source>
</evidence>
<dbReference type="SUPFAM" id="SSF53474">
    <property type="entry name" value="alpha/beta-Hydrolases"/>
    <property type="match status" value="1"/>
</dbReference>
<dbReference type="PANTHER" id="PTHR45763">
    <property type="entry name" value="HYDROLASE, ALPHA/BETA FOLD FAMILY PROTEIN, EXPRESSED-RELATED"/>
    <property type="match status" value="1"/>
</dbReference>
<reference evidence="3" key="1">
    <citation type="submission" date="2024-03" db="EMBL/GenBank/DDBJ databases">
        <title>WGS assembly of Saponaria officinalis var. Norfolk2.</title>
        <authorList>
            <person name="Jenkins J."/>
            <person name="Shu S."/>
            <person name="Grimwood J."/>
            <person name="Barry K."/>
            <person name="Goodstein D."/>
            <person name="Schmutz J."/>
            <person name="Leebens-Mack J."/>
            <person name="Osbourn A."/>
        </authorList>
    </citation>
    <scope>NUCLEOTIDE SEQUENCE [LARGE SCALE GENOMIC DNA]</scope>
    <source>
        <strain evidence="3">JIC</strain>
    </source>
</reference>
<gene>
    <name evidence="3" type="ORF">RND81_05G251200</name>
</gene>
<dbReference type="Proteomes" id="UP001443914">
    <property type="component" value="Unassembled WGS sequence"/>
</dbReference>
<sequence>MGNISRGGYERRTLKSMDDPESEIGSPRIRLNDGRFLAYRETGVSKDVADFKIIIVHGFGSNKDMSFLAPQEVIEGLKIYIVLYDRAGYGESDPNPKRSPKSEALDIEQLADQLELGPKFYVIGVSMGSYPTWSCLQYIPHRLQGVALMAPVVNYCWPSLPKSVVKDDFRKGLVKLARCLLKYVPGLLYWWMTQKLFPPTNIMEKNPVFFNERDVEVLKRTPGFELLSENKLEKRSVFDNLRQDIMVGLGKWEFDPLNLNNPFLKDEGSVHLFAGFEDKVVPIELQRHVMGRLPWIKPHEIPHGGHLIVYDSEVCESVLRALLLDEEPAEYIQLPGTPKLQET</sequence>
<accession>A0AAW1L2V5</accession>
<feature type="domain" description="AB hydrolase-1" evidence="2">
    <location>
        <begin position="53"/>
        <end position="311"/>
    </location>
</feature>